<reference evidence="2 3" key="1">
    <citation type="journal article" date="2020" name="Nature">
        <title>Six reference-quality genomes reveal evolution of bat adaptations.</title>
        <authorList>
            <person name="Jebb D."/>
            <person name="Huang Z."/>
            <person name="Pippel M."/>
            <person name="Hughes G.M."/>
            <person name="Lavrichenko K."/>
            <person name="Devanna P."/>
            <person name="Winkler S."/>
            <person name="Jermiin L.S."/>
            <person name="Skirmuntt E.C."/>
            <person name="Katzourakis A."/>
            <person name="Burkitt-Gray L."/>
            <person name="Ray D.A."/>
            <person name="Sullivan K.A.M."/>
            <person name="Roscito J.G."/>
            <person name="Kirilenko B.M."/>
            <person name="Davalos L.M."/>
            <person name="Corthals A.P."/>
            <person name="Power M.L."/>
            <person name="Jones G."/>
            <person name="Ransome R.D."/>
            <person name="Dechmann D.K.N."/>
            <person name="Locatelli A.G."/>
            <person name="Puechmaille S.J."/>
            <person name="Fedrigo O."/>
            <person name="Jarvis E.D."/>
            <person name="Hiller M."/>
            <person name="Vernes S.C."/>
            <person name="Myers E.W."/>
            <person name="Teeling E.C."/>
        </authorList>
    </citation>
    <scope>NUCLEOTIDE SEQUENCE [LARGE SCALE GENOMIC DNA]</scope>
    <source>
        <strain evidence="2">MMyoMyo1</strain>
        <tissue evidence="2">Flight muscle</tissue>
    </source>
</reference>
<accession>A0A7J7VY87</accession>
<dbReference type="Proteomes" id="UP000527355">
    <property type="component" value="Unassembled WGS sequence"/>
</dbReference>
<evidence type="ECO:0000313" key="2">
    <source>
        <dbReference type="EMBL" id="KAF6330185.1"/>
    </source>
</evidence>
<comment type="caution">
    <text evidence="2">The sequence shown here is derived from an EMBL/GenBank/DDBJ whole genome shotgun (WGS) entry which is preliminary data.</text>
</comment>
<evidence type="ECO:0000256" key="1">
    <source>
        <dbReference type="SAM" id="MobiDB-lite"/>
    </source>
</evidence>
<feature type="region of interest" description="Disordered" evidence="1">
    <location>
        <begin position="39"/>
        <end position="86"/>
    </location>
</feature>
<organism evidence="2 3">
    <name type="scientific">Myotis myotis</name>
    <name type="common">Greater mouse-eared bat</name>
    <name type="synonym">Vespertilio myotis</name>
    <dbReference type="NCBI Taxonomy" id="51298"/>
    <lineage>
        <taxon>Eukaryota</taxon>
        <taxon>Metazoa</taxon>
        <taxon>Chordata</taxon>
        <taxon>Craniata</taxon>
        <taxon>Vertebrata</taxon>
        <taxon>Euteleostomi</taxon>
        <taxon>Mammalia</taxon>
        <taxon>Eutheria</taxon>
        <taxon>Laurasiatheria</taxon>
        <taxon>Chiroptera</taxon>
        <taxon>Yangochiroptera</taxon>
        <taxon>Vespertilionidae</taxon>
        <taxon>Myotis</taxon>
    </lineage>
</organism>
<dbReference type="EMBL" id="JABWUV010000009">
    <property type="protein sequence ID" value="KAF6330185.1"/>
    <property type="molecule type" value="Genomic_DNA"/>
</dbReference>
<dbReference type="AlphaFoldDB" id="A0A7J7VY87"/>
<name>A0A7J7VY87_MYOMY</name>
<proteinExistence type="predicted"/>
<protein>
    <submittedName>
        <fullName evidence="2">Uncharacterized protein</fullName>
    </submittedName>
</protein>
<evidence type="ECO:0000313" key="3">
    <source>
        <dbReference type="Proteomes" id="UP000527355"/>
    </source>
</evidence>
<feature type="compositionally biased region" description="Basic and acidic residues" evidence="1">
    <location>
        <begin position="54"/>
        <end position="68"/>
    </location>
</feature>
<sequence>MLPQGHGLSGQSAWLQLCSVCGSDGPAKHAVAMPGRSRPCVLNRLRPPRAGTSRAHDHHVGNTEEPRQLESSGARRSSLEEPRSHRQAGALCGLVHARPFEVSRRYLLMFWPPAPAPQASPGRRPQASTHLHRRILYPNDKDVHCSIIHGGQGMETAKVPCDRDSTKRTWSMCTTDYHSATRKGELAHLQLHGWTLRT</sequence>
<gene>
    <name evidence="2" type="ORF">mMyoMyo1_012196</name>
</gene>
<keyword evidence="3" id="KW-1185">Reference proteome</keyword>